<dbReference type="VEuPathDB" id="VectorBase:GPPI050011"/>
<reference evidence="2" key="2">
    <citation type="submission" date="2020-05" db="UniProtKB">
        <authorList>
            <consortium name="EnsemblMetazoa"/>
        </authorList>
    </citation>
    <scope>IDENTIFICATION</scope>
    <source>
        <strain evidence="2">IAEA</strain>
    </source>
</reference>
<sequence>MEDTLHGCNYTDERTKKNTCAYKTVLAFAVRSLMTAFIMLMSVRNTWEFRCRSTTRQSQTGEGDWIRLSSYPGVPETTGRRGVRRRLLSVSRSNGPTHGETGHRRPGGTACLFRTKGSCSSGIMHRINLLGFVLFTLLTAPPLTASYR</sequence>
<feature type="transmembrane region" description="Helical" evidence="1">
    <location>
        <begin position="25"/>
        <end position="43"/>
    </location>
</feature>
<name>A0A1B0C5X6_9MUSC</name>
<evidence type="ECO:0000256" key="1">
    <source>
        <dbReference type="SAM" id="Phobius"/>
    </source>
</evidence>
<reference evidence="3" key="1">
    <citation type="submission" date="2015-01" db="EMBL/GenBank/DDBJ databases">
        <authorList>
            <person name="Aksoy S."/>
            <person name="Warren W."/>
            <person name="Wilson R.K."/>
        </authorList>
    </citation>
    <scope>NUCLEOTIDE SEQUENCE [LARGE SCALE GENOMIC DNA]</scope>
    <source>
        <strain evidence="3">IAEA</strain>
    </source>
</reference>
<protein>
    <submittedName>
        <fullName evidence="2">Uncharacterized protein</fullName>
    </submittedName>
</protein>
<accession>A0A1B0C5X6</accession>
<dbReference type="Proteomes" id="UP000092460">
    <property type="component" value="Unassembled WGS sequence"/>
</dbReference>
<keyword evidence="1" id="KW-0812">Transmembrane</keyword>
<dbReference type="EnsemblMetazoa" id="GPPI050011-RA">
    <property type="protein sequence ID" value="GPPI050011-PA"/>
    <property type="gene ID" value="GPPI050011"/>
</dbReference>
<keyword evidence="1" id="KW-1133">Transmembrane helix</keyword>
<dbReference type="AlphaFoldDB" id="A0A1B0C5X6"/>
<keyword evidence="3" id="KW-1185">Reference proteome</keyword>
<organism evidence="2 3">
    <name type="scientific">Glossina palpalis gambiensis</name>
    <dbReference type="NCBI Taxonomy" id="67801"/>
    <lineage>
        <taxon>Eukaryota</taxon>
        <taxon>Metazoa</taxon>
        <taxon>Ecdysozoa</taxon>
        <taxon>Arthropoda</taxon>
        <taxon>Hexapoda</taxon>
        <taxon>Insecta</taxon>
        <taxon>Pterygota</taxon>
        <taxon>Neoptera</taxon>
        <taxon>Endopterygota</taxon>
        <taxon>Diptera</taxon>
        <taxon>Brachycera</taxon>
        <taxon>Muscomorpha</taxon>
        <taxon>Hippoboscoidea</taxon>
        <taxon>Glossinidae</taxon>
        <taxon>Glossina</taxon>
    </lineage>
</organism>
<evidence type="ECO:0000313" key="2">
    <source>
        <dbReference type="EnsemblMetazoa" id="GPPI050011-PA"/>
    </source>
</evidence>
<keyword evidence="1" id="KW-0472">Membrane</keyword>
<dbReference type="EMBL" id="JXJN01026293">
    <property type="status" value="NOT_ANNOTATED_CDS"/>
    <property type="molecule type" value="Genomic_DNA"/>
</dbReference>
<proteinExistence type="predicted"/>
<evidence type="ECO:0000313" key="3">
    <source>
        <dbReference type="Proteomes" id="UP000092460"/>
    </source>
</evidence>